<name>A0A5K7ZEK9_9BACT</name>
<protein>
    <recommendedName>
        <fullName evidence="3">Mu-like prophage FluMu protein gp27</fullName>
    </recommendedName>
</protein>
<evidence type="ECO:0000313" key="1">
    <source>
        <dbReference type="EMBL" id="BBO78589.1"/>
    </source>
</evidence>
<accession>A0A5K7ZEK9</accession>
<sequence length="185" mass="20855">MPKDQQSSIDRLPESIRDQLMAMLRDPRLTQVAVREKINAILEEDGHPQRLSYSAVNRYKLRMDKIGARLKQSREVARMWIGKLGAEPQGEVGKLLNEMVRNLAFDATLAMADQDDPVEPKMLRDLAVAIEKLEKAASENVRRDEQIRRQALEAAAKVAGSSVKQKGLSDDAAEEIKRKILGIKR</sequence>
<dbReference type="Pfam" id="PF11985">
    <property type="entry name" value="Phage_Mu_Gp27"/>
    <property type="match status" value="1"/>
</dbReference>
<dbReference type="InterPro" id="IPR021874">
    <property type="entry name" value="Phage_Mu_Gp27"/>
</dbReference>
<gene>
    <name evidence="1" type="ORF">DSCW_60060</name>
</gene>
<dbReference type="KEGG" id="dwd:DSCW_60060"/>
<dbReference type="AlphaFoldDB" id="A0A5K7ZEK9"/>
<evidence type="ECO:0008006" key="3">
    <source>
        <dbReference type="Google" id="ProtNLM"/>
    </source>
</evidence>
<dbReference type="Proteomes" id="UP000427769">
    <property type="component" value="Chromosome"/>
</dbReference>
<proteinExistence type="predicted"/>
<dbReference type="RefSeq" id="WP_155307205.1">
    <property type="nucleotide sequence ID" value="NZ_AP021875.1"/>
</dbReference>
<keyword evidence="2" id="KW-1185">Reference proteome</keyword>
<evidence type="ECO:0000313" key="2">
    <source>
        <dbReference type="Proteomes" id="UP000427769"/>
    </source>
</evidence>
<dbReference type="EMBL" id="AP021875">
    <property type="protein sequence ID" value="BBO78589.1"/>
    <property type="molecule type" value="Genomic_DNA"/>
</dbReference>
<organism evidence="1 2">
    <name type="scientific">Desulfosarcina widdelii</name>
    <dbReference type="NCBI Taxonomy" id="947919"/>
    <lineage>
        <taxon>Bacteria</taxon>
        <taxon>Pseudomonadati</taxon>
        <taxon>Thermodesulfobacteriota</taxon>
        <taxon>Desulfobacteria</taxon>
        <taxon>Desulfobacterales</taxon>
        <taxon>Desulfosarcinaceae</taxon>
        <taxon>Desulfosarcina</taxon>
    </lineage>
</organism>
<dbReference type="OrthoDB" id="7210668at2"/>
<reference evidence="1 2" key="1">
    <citation type="submission" date="2019-11" db="EMBL/GenBank/DDBJ databases">
        <title>Comparative genomics of hydrocarbon-degrading Desulfosarcina strains.</title>
        <authorList>
            <person name="Watanabe M."/>
            <person name="Kojima H."/>
            <person name="Fukui M."/>
        </authorList>
    </citation>
    <scope>NUCLEOTIDE SEQUENCE [LARGE SCALE GENOMIC DNA]</scope>
    <source>
        <strain evidence="1 2">PP31</strain>
    </source>
</reference>